<dbReference type="EMBL" id="JAVRHN010000012">
    <property type="protein sequence ID" value="MDT0687618.1"/>
    <property type="molecule type" value="Genomic_DNA"/>
</dbReference>
<gene>
    <name evidence="3" type="ORF">RM541_14710</name>
</gene>
<evidence type="ECO:0000259" key="2">
    <source>
        <dbReference type="PROSITE" id="PS50968"/>
    </source>
</evidence>
<dbReference type="PROSITE" id="PS00188">
    <property type="entry name" value="BIOTIN"/>
    <property type="match status" value="1"/>
</dbReference>
<dbReference type="Pfam" id="PF00364">
    <property type="entry name" value="Biotin_lipoyl"/>
    <property type="match status" value="1"/>
</dbReference>
<evidence type="ECO:0000313" key="4">
    <source>
        <dbReference type="Proteomes" id="UP001253848"/>
    </source>
</evidence>
<dbReference type="PANTHER" id="PTHR45266:SF3">
    <property type="entry name" value="OXALOACETATE DECARBOXYLASE ALPHA CHAIN"/>
    <property type="match status" value="1"/>
</dbReference>
<dbReference type="Gene3D" id="2.40.50.100">
    <property type="match status" value="1"/>
</dbReference>
<sequence>MEKKYKVTVNGAYEYQFSLDDITTLDQQELSGSKFHVLKEHKSNKAEVLYADFNKKRYTVRINSNIYEVDIANELDLLIEEMGLSLGSAQAVNDIKAPMPGLILDVMAKEGDEVKAGDYLLVLEAMKMENTLSAPGDGIIKSVHIEKGQTVDKNQLLIELEEISEE</sequence>
<keyword evidence="1" id="KW-0092">Biotin</keyword>
<dbReference type="PROSITE" id="PS50968">
    <property type="entry name" value="BIOTINYL_LIPOYL"/>
    <property type="match status" value="1"/>
</dbReference>
<feature type="domain" description="Lipoyl-binding" evidence="2">
    <location>
        <begin position="79"/>
        <end position="161"/>
    </location>
</feature>
<organism evidence="3 4">
    <name type="scientific">Autumnicola psychrophila</name>
    <dbReference type="NCBI Taxonomy" id="3075592"/>
    <lineage>
        <taxon>Bacteria</taxon>
        <taxon>Pseudomonadati</taxon>
        <taxon>Bacteroidota</taxon>
        <taxon>Flavobacteriia</taxon>
        <taxon>Flavobacteriales</taxon>
        <taxon>Flavobacteriaceae</taxon>
        <taxon>Autumnicola</taxon>
    </lineage>
</organism>
<dbReference type="SUPFAM" id="SSF51230">
    <property type="entry name" value="Single hybrid motif"/>
    <property type="match status" value="1"/>
</dbReference>
<dbReference type="InterPro" id="IPR001882">
    <property type="entry name" value="Biotin_BS"/>
</dbReference>
<dbReference type="Proteomes" id="UP001253848">
    <property type="component" value="Unassembled WGS sequence"/>
</dbReference>
<reference evidence="3 4" key="1">
    <citation type="submission" date="2023-09" db="EMBL/GenBank/DDBJ databases">
        <authorList>
            <person name="Rey-Velasco X."/>
        </authorList>
    </citation>
    <scope>NUCLEOTIDE SEQUENCE [LARGE SCALE GENOMIC DNA]</scope>
    <source>
        <strain evidence="3 4">F225</strain>
    </source>
</reference>
<dbReference type="PANTHER" id="PTHR45266">
    <property type="entry name" value="OXALOACETATE DECARBOXYLASE ALPHA CHAIN"/>
    <property type="match status" value="1"/>
</dbReference>
<comment type="caution">
    <text evidence="3">The sequence shown here is derived from an EMBL/GenBank/DDBJ whole genome shotgun (WGS) entry which is preliminary data.</text>
</comment>
<name>A0ABU3DV79_9FLAO</name>
<dbReference type="InterPro" id="IPR011053">
    <property type="entry name" value="Single_hybrid_motif"/>
</dbReference>
<dbReference type="RefSeq" id="WP_311500891.1">
    <property type="nucleotide sequence ID" value="NZ_JAVRHN010000012.1"/>
</dbReference>
<dbReference type="CDD" id="cd06850">
    <property type="entry name" value="biotinyl_domain"/>
    <property type="match status" value="1"/>
</dbReference>
<keyword evidence="4" id="KW-1185">Reference proteome</keyword>
<evidence type="ECO:0000256" key="1">
    <source>
        <dbReference type="ARBA" id="ARBA00023267"/>
    </source>
</evidence>
<accession>A0ABU3DV79</accession>
<evidence type="ECO:0000313" key="3">
    <source>
        <dbReference type="EMBL" id="MDT0687618.1"/>
    </source>
</evidence>
<dbReference type="InterPro" id="IPR050709">
    <property type="entry name" value="Biotin_Carboxyl_Carrier/Decarb"/>
</dbReference>
<proteinExistence type="predicted"/>
<protein>
    <submittedName>
        <fullName evidence="3">Biotin/lipoyl-containing protein</fullName>
    </submittedName>
</protein>
<dbReference type="InterPro" id="IPR000089">
    <property type="entry name" value="Biotin_lipoyl"/>
</dbReference>